<feature type="region of interest" description="Disordered" evidence="2">
    <location>
        <begin position="190"/>
        <end position="228"/>
    </location>
</feature>
<name>A0A369JWF0_HYPMA</name>
<accession>A0A369JWF0</accession>
<dbReference type="EMBL" id="LUEZ02000040">
    <property type="protein sequence ID" value="RDB25672.1"/>
    <property type="molecule type" value="Genomic_DNA"/>
</dbReference>
<evidence type="ECO:0000256" key="1">
    <source>
        <dbReference type="SAM" id="Coils"/>
    </source>
</evidence>
<protein>
    <submittedName>
        <fullName evidence="3">Uncharacterized protein</fullName>
    </submittedName>
</protein>
<dbReference type="InParanoid" id="A0A369JWF0"/>
<keyword evidence="4" id="KW-1185">Reference proteome</keyword>
<evidence type="ECO:0000256" key="2">
    <source>
        <dbReference type="SAM" id="MobiDB-lite"/>
    </source>
</evidence>
<dbReference type="AlphaFoldDB" id="A0A369JWF0"/>
<reference evidence="3" key="1">
    <citation type="submission" date="2018-04" db="EMBL/GenBank/DDBJ databases">
        <title>Whole genome sequencing of Hypsizygus marmoreus.</title>
        <authorList>
            <person name="Choi I.-G."/>
            <person name="Min B."/>
            <person name="Kim J.-G."/>
            <person name="Kim S."/>
            <person name="Oh Y.-L."/>
            <person name="Kong W.-S."/>
            <person name="Park H."/>
            <person name="Jeong J."/>
            <person name="Song E.-S."/>
        </authorList>
    </citation>
    <scope>NUCLEOTIDE SEQUENCE [LARGE SCALE GENOMIC DNA]</scope>
    <source>
        <strain evidence="3">51987-8</strain>
    </source>
</reference>
<evidence type="ECO:0000313" key="4">
    <source>
        <dbReference type="Proteomes" id="UP000076154"/>
    </source>
</evidence>
<evidence type="ECO:0000313" key="3">
    <source>
        <dbReference type="EMBL" id="RDB25672.1"/>
    </source>
</evidence>
<sequence length="264" mass="29403">MSLSAQSIYNLLPTYPCILDFPLGLHQYIVSSAPEARQPQYWTNFHDYTSLKHAVAESERFLMSEQNKQVSAMKRAQAKFALESPALPKKGETNLPPTIHPRLIPGINPLAIREAERRYISLRRELTRLELEILNFEVQASERRFDGEQNKAQRFLQYEAEQSAIPPQISANSAFSSSIQKITAVAIASRPRRQLDHASDLSDSSDDNTSDSSTPPTSSPSSCDTSIASIISDSASGQDFSDSSYIPFSKETSQVVIVNKYSKN</sequence>
<feature type="compositionally biased region" description="Low complexity" evidence="2">
    <location>
        <begin position="210"/>
        <end position="228"/>
    </location>
</feature>
<proteinExistence type="predicted"/>
<keyword evidence="1" id="KW-0175">Coiled coil</keyword>
<feature type="coiled-coil region" evidence="1">
    <location>
        <begin position="112"/>
        <end position="139"/>
    </location>
</feature>
<dbReference type="Proteomes" id="UP000076154">
    <property type="component" value="Unassembled WGS sequence"/>
</dbReference>
<gene>
    <name evidence="3" type="ORF">Hypma_006977</name>
</gene>
<organism evidence="3 4">
    <name type="scientific">Hypsizygus marmoreus</name>
    <name type="common">White beech mushroom</name>
    <name type="synonym">Agaricus marmoreus</name>
    <dbReference type="NCBI Taxonomy" id="39966"/>
    <lineage>
        <taxon>Eukaryota</taxon>
        <taxon>Fungi</taxon>
        <taxon>Dikarya</taxon>
        <taxon>Basidiomycota</taxon>
        <taxon>Agaricomycotina</taxon>
        <taxon>Agaricomycetes</taxon>
        <taxon>Agaricomycetidae</taxon>
        <taxon>Agaricales</taxon>
        <taxon>Tricholomatineae</taxon>
        <taxon>Lyophyllaceae</taxon>
        <taxon>Hypsizygus</taxon>
    </lineage>
</organism>
<comment type="caution">
    <text evidence="3">The sequence shown here is derived from an EMBL/GenBank/DDBJ whole genome shotgun (WGS) entry which is preliminary data.</text>
</comment>